<dbReference type="EMBL" id="CM045758">
    <property type="protein sequence ID" value="KAI8029830.1"/>
    <property type="molecule type" value="Genomic_DNA"/>
</dbReference>
<accession>A0ACC0IVY0</accession>
<comment type="caution">
    <text evidence="1">The sequence shown here is derived from an EMBL/GenBank/DDBJ whole genome shotgun (WGS) entry which is preliminary data.</text>
</comment>
<dbReference type="Proteomes" id="UP001060215">
    <property type="component" value="Chromosome 1"/>
</dbReference>
<keyword evidence="2" id="KW-1185">Reference proteome</keyword>
<organism evidence="1 2">
    <name type="scientific">Camellia lanceoleosa</name>
    <dbReference type="NCBI Taxonomy" id="1840588"/>
    <lineage>
        <taxon>Eukaryota</taxon>
        <taxon>Viridiplantae</taxon>
        <taxon>Streptophyta</taxon>
        <taxon>Embryophyta</taxon>
        <taxon>Tracheophyta</taxon>
        <taxon>Spermatophyta</taxon>
        <taxon>Magnoliopsida</taxon>
        <taxon>eudicotyledons</taxon>
        <taxon>Gunneridae</taxon>
        <taxon>Pentapetalae</taxon>
        <taxon>asterids</taxon>
        <taxon>Ericales</taxon>
        <taxon>Theaceae</taxon>
        <taxon>Camellia</taxon>
    </lineage>
</organism>
<evidence type="ECO:0000313" key="1">
    <source>
        <dbReference type="EMBL" id="KAI8029830.1"/>
    </source>
</evidence>
<protein>
    <submittedName>
        <fullName evidence="1">Uncharacterized protein</fullName>
    </submittedName>
</protein>
<evidence type="ECO:0000313" key="2">
    <source>
        <dbReference type="Proteomes" id="UP001060215"/>
    </source>
</evidence>
<name>A0ACC0IVY0_9ERIC</name>
<reference evidence="1 2" key="1">
    <citation type="journal article" date="2022" name="Plant J.">
        <title>Chromosome-level genome of Camellia lanceoleosa provides a valuable resource for understanding genome evolution and self-incompatibility.</title>
        <authorList>
            <person name="Gong W."/>
            <person name="Xiao S."/>
            <person name="Wang L."/>
            <person name="Liao Z."/>
            <person name="Chang Y."/>
            <person name="Mo W."/>
            <person name="Hu G."/>
            <person name="Li W."/>
            <person name="Zhao G."/>
            <person name="Zhu H."/>
            <person name="Hu X."/>
            <person name="Ji K."/>
            <person name="Xiang X."/>
            <person name="Song Q."/>
            <person name="Yuan D."/>
            <person name="Jin S."/>
            <person name="Zhang L."/>
        </authorList>
    </citation>
    <scope>NUCLEOTIDE SEQUENCE [LARGE SCALE GENOMIC DNA]</scope>
    <source>
        <strain evidence="1">SQ_2022a</strain>
    </source>
</reference>
<proteinExistence type="predicted"/>
<gene>
    <name evidence="1" type="ORF">LOK49_LG01G01706</name>
</gene>
<sequence length="109" mass="11649">MWVVGGGISACGGGIFALGCVCLAKGEGWWKGLAWEKVGGGSGVSVREKVFSGVGYGVFRPWEKADGDAWRGRSWVKPDGVCLVCMRLGQCRRLMAGVHASWAVQQLLF</sequence>